<dbReference type="Proteomes" id="UP000267128">
    <property type="component" value="Unassembled WGS sequence"/>
</dbReference>
<organism evidence="1 2">
    <name type="scientific">Nocardioides marmoriginsengisoli</name>
    <dbReference type="NCBI Taxonomy" id="661483"/>
    <lineage>
        <taxon>Bacteria</taxon>
        <taxon>Bacillati</taxon>
        <taxon>Actinomycetota</taxon>
        <taxon>Actinomycetes</taxon>
        <taxon>Propionibacteriales</taxon>
        <taxon>Nocardioidaceae</taxon>
        <taxon>Nocardioides</taxon>
    </lineage>
</organism>
<accession>A0A3N0CCM2</accession>
<dbReference type="AlphaFoldDB" id="A0A3N0CCM2"/>
<keyword evidence="2" id="KW-1185">Reference proteome</keyword>
<protein>
    <submittedName>
        <fullName evidence="1">Uncharacterized protein</fullName>
    </submittedName>
</protein>
<proteinExistence type="predicted"/>
<dbReference type="EMBL" id="RJSE01000008">
    <property type="protein sequence ID" value="RNL61202.1"/>
    <property type="molecule type" value="Genomic_DNA"/>
</dbReference>
<evidence type="ECO:0000313" key="1">
    <source>
        <dbReference type="EMBL" id="RNL61202.1"/>
    </source>
</evidence>
<sequence>MVGPRRIEAARMFGALVDDARVTSYEDFGAEVDLSTVVSLGLVVGPETTAFLAAMTGGALPEQVLLGMADEVAEAAGRDALLTAVTASPALRPAEVVSADGVVLVRLGPVAAVDAADTERALATLSDATQAPPRTTSRLGRLREHLRTRATDRTIQPR</sequence>
<reference evidence="1 2" key="1">
    <citation type="submission" date="2018-11" db="EMBL/GenBank/DDBJ databases">
        <authorList>
            <person name="Li F."/>
        </authorList>
    </citation>
    <scope>NUCLEOTIDE SEQUENCE [LARGE SCALE GENOMIC DNA]</scope>
    <source>
        <strain evidence="1 2">Gsoil 097</strain>
    </source>
</reference>
<comment type="caution">
    <text evidence="1">The sequence shown here is derived from an EMBL/GenBank/DDBJ whole genome shotgun (WGS) entry which is preliminary data.</text>
</comment>
<gene>
    <name evidence="1" type="ORF">EFK50_17690</name>
</gene>
<name>A0A3N0CCM2_9ACTN</name>
<evidence type="ECO:0000313" key="2">
    <source>
        <dbReference type="Proteomes" id="UP000267128"/>
    </source>
</evidence>